<gene>
    <name evidence="2" type="ORF">LTR69_008527</name>
</gene>
<accession>A0ABR0J387</accession>
<feature type="chain" id="PRO_5047167232" evidence="1">
    <location>
        <begin position="21"/>
        <end position="345"/>
    </location>
</feature>
<evidence type="ECO:0000313" key="3">
    <source>
        <dbReference type="Proteomes" id="UP001345691"/>
    </source>
</evidence>
<evidence type="ECO:0000256" key="1">
    <source>
        <dbReference type="SAM" id="SignalP"/>
    </source>
</evidence>
<evidence type="ECO:0000313" key="2">
    <source>
        <dbReference type="EMBL" id="KAK5054959.1"/>
    </source>
</evidence>
<comment type="caution">
    <text evidence="2">The sequence shown here is derived from an EMBL/GenBank/DDBJ whole genome shotgun (WGS) entry which is preliminary data.</text>
</comment>
<sequence length="345" mass="36934">MWPFRIVLIVAPLFLRAAIAEVLTIVTPCSTAAYPPSPITVTSQFQKVSTCRPATSCTSGTCLTSDRYITFDYVASTIPCEYDESTHTECVVTKTDQAVTISKSSSTSTITTTSHAVFEKWPGGHGMHNDTKKTHEVLMKTWVASFLNIGPLAMPGYGGSGLCAGCGPDDGGSRSQTFNVTECWTGPFRNSSCSEYMEIWISMPVPSETSSISAIVSTTSYVASQGTYTFAFTQQAPAVTVLAPASTVTVTLLDGETSQIVEASRTITVPGTPWTAVVTSTCQGPTFFDFVTTVTTTATWIAPYETGTSTMSSVTIYNQSNKAARIVIHKPPNNTITDIPDTFNE</sequence>
<reference evidence="2 3" key="1">
    <citation type="submission" date="2023-08" db="EMBL/GenBank/DDBJ databases">
        <title>Black Yeasts Isolated from many extreme environments.</title>
        <authorList>
            <person name="Coleine C."/>
            <person name="Stajich J.E."/>
            <person name="Selbmann L."/>
        </authorList>
    </citation>
    <scope>NUCLEOTIDE SEQUENCE [LARGE SCALE GENOMIC DNA]</scope>
    <source>
        <strain evidence="2 3">CCFEE 6328</strain>
    </source>
</reference>
<keyword evidence="3" id="KW-1185">Reference proteome</keyword>
<protein>
    <submittedName>
        <fullName evidence="2">Uncharacterized protein</fullName>
    </submittedName>
</protein>
<dbReference type="Proteomes" id="UP001345691">
    <property type="component" value="Unassembled WGS sequence"/>
</dbReference>
<name>A0ABR0J387_9EURO</name>
<dbReference type="EMBL" id="JAVRRF010000021">
    <property type="protein sequence ID" value="KAK5054959.1"/>
    <property type="molecule type" value="Genomic_DNA"/>
</dbReference>
<keyword evidence="1" id="KW-0732">Signal</keyword>
<proteinExistence type="predicted"/>
<organism evidence="2 3">
    <name type="scientific">Exophiala sideris</name>
    <dbReference type="NCBI Taxonomy" id="1016849"/>
    <lineage>
        <taxon>Eukaryota</taxon>
        <taxon>Fungi</taxon>
        <taxon>Dikarya</taxon>
        <taxon>Ascomycota</taxon>
        <taxon>Pezizomycotina</taxon>
        <taxon>Eurotiomycetes</taxon>
        <taxon>Chaetothyriomycetidae</taxon>
        <taxon>Chaetothyriales</taxon>
        <taxon>Herpotrichiellaceae</taxon>
        <taxon>Exophiala</taxon>
    </lineage>
</organism>
<feature type="signal peptide" evidence="1">
    <location>
        <begin position="1"/>
        <end position="20"/>
    </location>
</feature>